<dbReference type="Gene3D" id="3.40.50.1980">
    <property type="entry name" value="Nitrogenase molybdenum iron protein domain"/>
    <property type="match status" value="2"/>
</dbReference>
<evidence type="ECO:0000256" key="1">
    <source>
        <dbReference type="ARBA" id="ARBA00022729"/>
    </source>
</evidence>
<gene>
    <name evidence="5" type="primary">btuF</name>
    <name evidence="5" type="ORF">PIGHUM_00324</name>
</gene>
<name>A0A3P4AW53_9BURK</name>
<dbReference type="GO" id="GO:0071281">
    <property type="term" value="P:cellular response to iron ion"/>
    <property type="evidence" value="ECO:0007669"/>
    <property type="project" value="TreeGrafter"/>
</dbReference>
<evidence type="ECO:0000256" key="3">
    <source>
        <dbReference type="SAM" id="SignalP"/>
    </source>
</evidence>
<feature type="signal peptide" evidence="3">
    <location>
        <begin position="1"/>
        <end position="18"/>
    </location>
</feature>
<dbReference type="PROSITE" id="PS50983">
    <property type="entry name" value="FE_B12_PBP"/>
    <property type="match status" value="1"/>
</dbReference>
<protein>
    <submittedName>
        <fullName evidence="5">Vitamin B12-binding protein</fullName>
    </submittedName>
</protein>
<feature type="domain" description="Fe/B12 periplasmic-binding" evidence="4">
    <location>
        <begin position="47"/>
        <end position="299"/>
    </location>
</feature>
<dbReference type="PANTHER" id="PTHR30535:SF34">
    <property type="entry name" value="MOLYBDATE-BINDING PROTEIN MOLA"/>
    <property type="match status" value="1"/>
</dbReference>
<organism evidence="5 6">
    <name type="scientific">Pigmentiphaga humi</name>
    <dbReference type="NCBI Taxonomy" id="2478468"/>
    <lineage>
        <taxon>Bacteria</taxon>
        <taxon>Pseudomonadati</taxon>
        <taxon>Pseudomonadota</taxon>
        <taxon>Betaproteobacteria</taxon>
        <taxon>Burkholderiales</taxon>
        <taxon>Alcaligenaceae</taxon>
        <taxon>Pigmentiphaga</taxon>
    </lineage>
</organism>
<dbReference type="NCBIfam" id="NF038402">
    <property type="entry name" value="TroA_like"/>
    <property type="match status" value="1"/>
</dbReference>
<dbReference type="AlphaFoldDB" id="A0A3P4AW53"/>
<feature type="chain" id="PRO_5018265622" evidence="3">
    <location>
        <begin position="19"/>
        <end position="323"/>
    </location>
</feature>
<dbReference type="EMBL" id="UWPJ01000005">
    <property type="protein sequence ID" value="VCU68274.1"/>
    <property type="molecule type" value="Genomic_DNA"/>
</dbReference>
<feature type="compositionally biased region" description="Basic and acidic residues" evidence="2">
    <location>
        <begin position="306"/>
        <end position="323"/>
    </location>
</feature>
<dbReference type="RefSeq" id="WP_124077500.1">
    <property type="nucleotide sequence ID" value="NZ_UWPJ01000005.1"/>
</dbReference>
<dbReference type="SUPFAM" id="SSF53807">
    <property type="entry name" value="Helical backbone' metal receptor"/>
    <property type="match status" value="1"/>
</dbReference>
<evidence type="ECO:0000313" key="5">
    <source>
        <dbReference type="EMBL" id="VCU68274.1"/>
    </source>
</evidence>
<keyword evidence="1 3" id="KW-0732">Signal</keyword>
<sequence>MRRAAWLALLGASLAGTAGPAAGQAGRPIHASDDAGRPLVLPAPARRIVSLAPHATELLYAAGAGSRLVGVDRDSNYPPEALKLPRGGDGMQPNVEYLLALQPDLVVLWAYGARSSDALLDRFGIVRYTSNPRRLADIPDAIERLGELAGTAGAARASAEPLRRRLAQLRARYAGQAPVRVFYQVGTQPMYTVNDGGIIGDALRTCGAVNIFGGLPAASPQVSAEGVLQQRPQAIVIGRSGQGAEAALAEWRTLGPTLTIPSSAIWTVDPDTMHRPGPRMIAATARLCERIDAVRKANADGLRPQSGERGKNGREREPRRRDP</sequence>
<proteinExistence type="predicted"/>
<feature type="region of interest" description="Disordered" evidence="2">
    <location>
        <begin position="296"/>
        <end position="323"/>
    </location>
</feature>
<dbReference type="Proteomes" id="UP000277294">
    <property type="component" value="Unassembled WGS sequence"/>
</dbReference>
<dbReference type="OrthoDB" id="6495095at2"/>
<dbReference type="InterPro" id="IPR002491">
    <property type="entry name" value="ABC_transptr_periplasmic_BD"/>
</dbReference>
<keyword evidence="6" id="KW-1185">Reference proteome</keyword>
<dbReference type="Pfam" id="PF01497">
    <property type="entry name" value="Peripla_BP_2"/>
    <property type="match status" value="1"/>
</dbReference>
<dbReference type="PANTHER" id="PTHR30535">
    <property type="entry name" value="VITAMIN B12-BINDING PROTEIN"/>
    <property type="match status" value="1"/>
</dbReference>
<dbReference type="InterPro" id="IPR050902">
    <property type="entry name" value="ABC_Transporter_SBP"/>
</dbReference>
<evidence type="ECO:0000256" key="2">
    <source>
        <dbReference type="SAM" id="MobiDB-lite"/>
    </source>
</evidence>
<reference evidence="5 6" key="1">
    <citation type="submission" date="2018-10" db="EMBL/GenBank/DDBJ databases">
        <authorList>
            <person name="Criscuolo A."/>
        </authorList>
    </citation>
    <scope>NUCLEOTIDE SEQUENCE [LARGE SCALE GENOMIC DNA]</scope>
    <source>
        <strain evidence="5">DnA1</strain>
    </source>
</reference>
<evidence type="ECO:0000259" key="4">
    <source>
        <dbReference type="PROSITE" id="PS50983"/>
    </source>
</evidence>
<evidence type="ECO:0000313" key="6">
    <source>
        <dbReference type="Proteomes" id="UP000277294"/>
    </source>
</evidence>
<accession>A0A3P4AW53</accession>
<dbReference type="InterPro" id="IPR054828">
    <property type="entry name" value="Vit_B12_bind_prot"/>
</dbReference>